<sequence>MYTMAASGPFGAAWFASTGSGSEPPLTYFTKNFATVLRDGIAGEPGQLRVPPPDESPDAVEDERQAPGSPASTTRATPADGADAYFHAASESFGATAPWRLETTGVSCWVELLNSSDEAIGEVYSTNDSSGTAWLQVRSSGTFRYRISKTSGEGTARPRPGAGVASLPFTITQTRSDSVLISGVEKIRILATPVEDQCDVLIRDGDTGRTLQERIGDPGVPLTFETQR</sequence>
<dbReference type="EMBL" id="BOMS01000088">
    <property type="protein sequence ID" value="GIE69421.1"/>
    <property type="molecule type" value="Genomic_DNA"/>
</dbReference>
<evidence type="ECO:0000313" key="3">
    <source>
        <dbReference type="Proteomes" id="UP000624709"/>
    </source>
</evidence>
<accession>A0ABQ4BFG2</accession>
<comment type="caution">
    <text evidence="2">The sequence shown here is derived from an EMBL/GenBank/DDBJ whole genome shotgun (WGS) entry which is preliminary data.</text>
</comment>
<name>A0ABQ4BFG2_9ACTN</name>
<evidence type="ECO:0000313" key="2">
    <source>
        <dbReference type="EMBL" id="GIE69421.1"/>
    </source>
</evidence>
<evidence type="ECO:0000256" key="1">
    <source>
        <dbReference type="SAM" id="MobiDB-lite"/>
    </source>
</evidence>
<reference evidence="2 3" key="1">
    <citation type="submission" date="2021-01" db="EMBL/GenBank/DDBJ databases">
        <title>Whole genome shotgun sequence of Actinoplanes palleronii NBRC 14916.</title>
        <authorList>
            <person name="Komaki H."/>
            <person name="Tamura T."/>
        </authorList>
    </citation>
    <scope>NUCLEOTIDE SEQUENCE [LARGE SCALE GENOMIC DNA]</scope>
    <source>
        <strain evidence="2 3">NBRC 14916</strain>
    </source>
</reference>
<dbReference type="Proteomes" id="UP000624709">
    <property type="component" value="Unassembled WGS sequence"/>
</dbReference>
<organism evidence="2 3">
    <name type="scientific">Actinoplanes palleronii</name>
    <dbReference type="NCBI Taxonomy" id="113570"/>
    <lineage>
        <taxon>Bacteria</taxon>
        <taxon>Bacillati</taxon>
        <taxon>Actinomycetota</taxon>
        <taxon>Actinomycetes</taxon>
        <taxon>Micromonosporales</taxon>
        <taxon>Micromonosporaceae</taxon>
        <taxon>Actinoplanes</taxon>
    </lineage>
</organism>
<proteinExistence type="predicted"/>
<gene>
    <name evidence="2" type="ORF">Apa02nite_055290</name>
</gene>
<protein>
    <submittedName>
        <fullName evidence="2">Uncharacterized protein</fullName>
    </submittedName>
</protein>
<dbReference type="RefSeq" id="WP_203827573.1">
    <property type="nucleotide sequence ID" value="NZ_BAAATY010000019.1"/>
</dbReference>
<feature type="region of interest" description="Disordered" evidence="1">
    <location>
        <begin position="40"/>
        <end position="78"/>
    </location>
</feature>
<keyword evidence="3" id="KW-1185">Reference proteome</keyword>